<dbReference type="Gene3D" id="3.10.120.10">
    <property type="entry name" value="Cytochrome b5-like heme/steroid binding domain"/>
    <property type="match status" value="1"/>
</dbReference>
<accession>A0A9W9KKG1</accession>
<sequence>MENSHGQQTKKLVPGLIAALAGSAAVFTWIENNPDSLSEAPPKLKNTQHDTLKATGKFFKLEEIRQHGPDSDRPWIMRGNKVYDITDWIESHPGGKVILRAAGSAVEPYWDIFTIHKKTDVYQILEQYLIGHVDPDDLVDGQVPKGSIEDPFSGDPIRDSSLVVLTDRPCNAESPMSGLTSFITSTALFYVRHHFWVPQIAKESYKMTIDIGDGSDEKTYTLRDLQTKFPQHTITATLQCSGNRRAHMNEGSGRDASGLKWGAGAISNAEWRGPLLRDVLADAGFDVDSPPGDLQHVEFYGEDTYSTSVPIDKVLDPRQDVLLACEMNGETLTGDHGYPVRALVPGNTAARSVKWVNRISLLEDESQSQWQQRDYKGFGPNETRDTIDWDSAPCIQDTPVQSAITTIRPDQNNDRSDSMVVEGYAFSGGGRKIVRVDVSIDNGKTWTQAKIEPHKHLGHKTWSWSLWTHRCRRPPADSCVIVKAVDEAYNSQPDSFGPIWNFRGVLANAWHRVRIDKLFQSDTD</sequence>
<dbReference type="GO" id="GO:0005758">
    <property type="term" value="C:mitochondrial intermembrane space"/>
    <property type="evidence" value="ECO:0007669"/>
    <property type="project" value="UniProtKB-SubCell"/>
</dbReference>
<dbReference type="PANTHER" id="PTHR19372:SF7">
    <property type="entry name" value="SULFITE OXIDASE, MITOCHONDRIAL"/>
    <property type="match status" value="1"/>
</dbReference>
<evidence type="ECO:0000256" key="15">
    <source>
        <dbReference type="SAM" id="Phobius"/>
    </source>
</evidence>
<keyword evidence="10" id="KW-0479">Metal-binding</keyword>
<evidence type="ECO:0000256" key="11">
    <source>
        <dbReference type="ARBA" id="ARBA00023002"/>
    </source>
</evidence>
<comment type="cofactor">
    <cofactor evidence="1">
        <name>Mo-molybdopterin</name>
        <dbReference type="ChEBI" id="CHEBI:71302"/>
    </cofactor>
</comment>
<keyword evidence="9" id="KW-0349">Heme</keyword>
<keyword evidence="15" id="KW-0812">Transmembrane</keyword>
<dbReference type="GO" id="GO:0050464">
    <property type="term" value="F:nitrate reductase (NADPH) activity"/>
    <property type="evidence" value="ECO:0007669"/>
    <property type="project" value="UniProtKB-EC"/>
</dbReference>
<keyword evidence="11" id="KW-0560">Oxidoreductase</keyword>
<keyword evidence="12" id="KW-0408">Iron</keyword>
<feature type="domain" description="Cytochrome b5 heme-binding" evidence="16">
    <location>
        <begin position="56"/>
        <end position="134"/>
    </location>
</feature>
<dbReference type="SUPFAM" id="SSF55856">
    <property type="entry name" value="Cytochrome b5-like heme/steroid binding domain"/>
    <property type="match status" value="1"/>
</dbReference>
<evidence type="ECO:0000256" key="1">
    <source>
        <dbReference type="ARBA" id="ARBA00001924"/>
    </source>
</evidence>
<keyword evidence="8" id="KW-0500">Molybdenum</keyword>
<dbReference type="PANTHER" id="PTHR19372">
    <property type="entry name" value="SULFITE REDUCTASE"/>
    <property type="match status" value="1"/>
</dbReference>
<dbReference type="EMBL" id="JAPQKI010000003">
    <property type="protein sequence ID" value="KAJ5109620.1"/>
    <property type="molecule type" value="Genomic_DNA"/>
</dbReference>
<dbReference type="SUPFAM" id="SSF56524">
    <property type="entry name" value="Oxidoreductase molybdopterin-binding domain"/>
    <property type="match status" value="1"/>
</dbReference>
<dbReference type="GO" id="GO:0043546">
    <property type="term" value="F:molybdopterin cofactor binding"/>
    <property type="evidence" value="ECO:0007669"/>
    <property type="project" value="TreeGrafter"/>
</dbReference>
<comment type="subcellular location">
    <subcellularLocation>
        <location evidence="3">Mitochondrion intermembrane space</location>
    </subcellularLocation>
</comment>
<dbReference type="GO" id="GO:0006790">
    <property type="term" value="P:sulfur compound metabolic process"/>
    <property type="evidence" value="ECO:0007669"/>
    <property type="project" value="TreeGrafter"/>
</dbReference>
<proteinExistence type="predicted"/>
<feature type="transmembrane region" description="Helical" evidence="15">
    <location>
        <begin position="12"/>
        <end position="30"/>
    </location>
</feature>
<dbReference type="InterPro" id="IPR000572">
    <property type="entry name" value="OxRdtase_Mopterin-bd_dom"/>
</dbReference>
<comment type="cofactor">
    <cofactor evidence="2">
        <name>heme b</name>
        <dbReference type="ChEBI" id="CHEBI:60344"/>
    </cofactor>
</comment>
<dbReference type="RefSeq" id="XP_056477731.1">
    <property type="nucleotide sequence ID" value="XM_056614759.1"/>
</dbReference>
<dbReference type="InterPro" id="IPR036374">
    <property type="entry name" value="OxRdtase_Mopterin-bd_sf"/>
</dbReference>
<comment type="catalytic activity">
    <reaction evidence="14">
        <text>nitrite + NADP(+) + H2O = nitrate + NADPH + H(+)</text>
        <dbReference type="Rhea" id="RHEA:19061"/>
        <dbReference type="ChEBI" id="CHEBI:15377"/>
        <dbReference type="ChEBI" id="CHEBI:15378"/>
        <dbReference type="ChEBI" id="CHEBI:16301"/>
        <dbReference type="ChEBI" id="CHEBI:17632"/>
        <dbReference type="ChEBI" id="CHEBI:57783"/>
        <dbReference type="ChEBI" id="CHEBI:58349"/>
        <dbReference type="EC" id="1.7.1.3"/>
    </reaction>
</comment>
<keyword evidence="15" id="KW-1133">Transmembrane helix</keyword>
<dbReference type="GO" id="GO:0030151">
    <property type="term" value="F:molybdenum ion binding"/>
    <property type="evidence" value="ECO:0007669"/>
    <property type="project" value="InterPro"/>
</dbReference>
<dbReference type="GO" id="GO:0020037">
    <property type="term" value="F:heme binding"/>
    <property type="evidence" value="ECO:0007669"/>
    <property type="project" value="TreeGrafter"/>
</dbReference>
<evidence type="ECO:0000256" key="14">
    <source>
        <dbReference type="ARBA" id="ARBA00049155"/>
    </source>
</evidence>
<evidence type="ECO:0000256" key="2">
    <source>
        <dbReference type="ARBA" id="ARBA00001970"/>
    </source>
</evidence>
<evidence type="ECO:0000256" key="10">
    <source>
        <dbReference type="ARBA" id="ARBA00022723"/>
    </source>
</evidence>
<comment type="caution">
    <text evidence="17">The sequence shown here is derived from an EMBL/GenBank/DDBJ whole genome shotgun (WGS) entry which is preliminary data.</text>
</comment>
<keyword evidence="18" id="KW-1185">Reference proteome</keyword>
<evidence type="ECO:0000256" key="5">
    <source>
        <dbReference type="ARBA" id="ARBA00012505"/>
    </source>
</evidence>
<dbReference type="Proteomes" id="UP001149074">
    <property type="component" value="Unassembled WGS sequence"/>
</dbReference>
<dbReference type="FunFam" id="3.10.120.10:FF:000007">
    <property type="entry name" value="Sulfite oxidase, mitochondrial"/>
    <property type="match status" value="1"/>
</dbReference>
<evidence type="ECO:0000256" key="9">
    <source>
        <dbReference type="ARBA" id="ARBA00022617"/>
    </source>
</evidence>
<dbReference type="SUPFAM" id="SSF81296">
    <property type="entry name" value="E set domains"/>
    <property type="match status" value="1"/>
</dbReference>
<dbReference type="Pfam" id="PF00174">
    <property type="entry name" value="Oxidored_molyb"/>
    <property type="match status" value="1"/>
</dbReference>
<dbReference type="EC" id="1.8.3.1" evidence="5"/>
<comment type="pathway">
    <text evidence="4">Energy metabolism; sulfur metabolism.</text>
</comment>
<dbReference type="GO" id="GO:0008482">
    <property type="term" value="F:sulfite oxidase activity"/>
    <property type="evidence" value="ECO:0007669"/>
    <property type="project" value="UniProtKB-EC"/>
</dbReference>
<evidence type="ECO:0000256" key="3">
    <source>
        <dbReference type="ARBA" id="ARBA00004569"/>
    </source>
</evidence>
<dbReference type="Gene3D" id="3.90.420.10">
    <property type="entry name" value="Oxidoreductase, molybdopterin-binding domain"/>
    <property type="match status" value="1"/>
</dbReference>
<evidence type="ECO:0000259" key="16">
    <source>
        <dbReference type="PROSITE" id="PS50255"/>
    </source>
</evidence>
<reference evidence="17" key="1">
    <citation type="submission" date="2022-11" db="EMBL/GenBank/DDBJ databases">
        <authorList>
            <person name="Petersen C."/>
        </authorList>
    </citation>
    <scope>NUCLEOTIDE SEQUENCE</scope>
    <source>
        <strain evidence="17">IBT 30761</strain>
    </source>
</reference>
<dbReference type="InterPro" id="IPR001199">
    <property type="entry name" value="Cyt_B5-like_heme/steroid-bd"/>
</dbReference>
<dbReference type="AlphaFoldDB" id="A0A9W9KKG1"/>
<dbReference type="Gene3D" id="2.60.40.650">
    <property type="match status" value="1"/>
</dbReference>
<dbReference type="EC" id="1.7.1.3" evidence="6"/>
<evidence type="ECO:0000313" key="17">
    <source>
        <dbReference type="EMBL" id="KAJ5109620.1"/>
    </source>
</evidence>
<dbReference type="OrthoDB" id="432685at2759"/>
<keyword evidence="13" id="KW-0496">Mitochondrion</keyword>
<dbReference type="InterPro" id="IPR036400">
    <property type="entry name" value="Cyt_B5-like_heme/steroid_sf"/>
</dbReference>
<dbReference type="Pfam" id="PF03404">
    <property type="entry name" value="Mo-co_dimer"/>
    <property type="match status" value="1"/>
</dbReference>
<dbReference type="InterPro" id="IPR005066">
    <property type="entry name" value="MoCF_OxRdtse_dimer"/>
</dbReference>
<reference evidence="17" key="2">
    <citation type="journal article" date="2023" name="IMA Fungus">
        <title>Comparative genomic study of the Penicillium genus elucidates a diverse pangenome and 15 lateral gene transfer events.</title>
        <authorList>
            <person name="Petersen C."/>
            <person name="Sorensen T."/>
            <person name="Nielsen M.R."/>
            <person name="Sondergaard T.E."/>
            <person name="Sorensen J.L."/>
            <person name="Fitzpatrick D.A."/>
            <person name="Frisvad J.C."/>
            <person name="Nielsen K.L."/>
        </authorList>
    </citation>
    <scope>NUCLEOTIDE SEQUENCE</scope>
    <source>
        <strain evidence="17">IBT 30761</strain>
    </source>
</reference>
<evidence type="ECO:0000256" key="12">
    <source>
        <dbReference type="ARBA" id="ARBA00023004"/>
    </source>
</evidence>
<gene>
    <name evidence="17" type="ORF">N7532_002265</name>
</gene>
<evidence type="ECO:0000256" key="13">
    <source>
        <dbReference type="ARBA" id="ARBA00023128"/>
    </source>
</evidence>
<keyword evidence="15" id="KW-0472">Membrane</keyword>
<evidence type="ECO:0000256" key="6">
    <source>
        <dbReference type="ARBA" id="ARBA00012673"/>
    </source>
</evidence>
<dbReference type="SMART" id="SM01117">
    <property type="entry name" value="Cyt-b5"/>
    <property type="match status" value="1"/>
</dbReference>
<name>A0A9W9KKG1_9EURO</name>
<evidence type="ECO:0000256" key="7">
    <source>
        <dbReference type="ARBA" id="ARBA00015499"/>
    </source>
</evidence>
<dbReference type="InterPro" id="IPR014756">
    <property type="entry name" value="Ig_E-set"/>
</dbReference>
<evidence type="ECO:0000313" key="18">
    <source>
        <dbReference type="Proteomes" id="UP001149074"/>
    </source>
</evidence>
<evidence type="ECO:0000256" key="4">
    <source>
        <dbReference type="ARBA" id="ARBA00004971"/>
    </source>
</evidence>
<dbReference type="InterPro" id="IPR008335">
    <property type="entry name" value="Mopterin_OxRdtase_euk"/>
</dbReference>
<organism evidence="17 18">
    <name type="scientific">Penicillium argentinense</name>
    <dbReference type="NCBI Taxonomy" id="1131581"/>
    <lineage>
        <taxon>Eukaryota</taxon>
        <taxon>Fungi</taxon>
        <taxon>Dikarya</taxon>
        <taxon>Ascomycota</taxon>
        <taxon>Pezizomycotina</taxon>
        <taxon>Eurotiomycetes</taxon>
        <taxon>Eurotiomycetidae</taxon>
        <taxon>Eurotiales</taxon>
        <taxon>Aspergillaceae</taxon>
        <taxon>Penicillium</taxon>
    </lineage>
</organism>
<dbReference type="PROSITE" id="PS50255">
    <property type="entry name" value="CYTOCHROME_B5_2"/>
    <property type="match status" value="1"/>
</dbReference>
<evidence type="ECO:0000256" key="8">
    <source>
        <dbReference type="ARBA" id="ARBA00022505"/>
    </source>
</evidence>
<dbReference type="FunFam" id="3.90.420.10:FF:000002">
    <property type="entry name" value="sulfite oxidase, mitochondrial"/>
    <property type="match status" value="1"/>
</dbReference>
<protein>
    <recommendedName>
        <fullName evidence="7">Nitrate reductase [NADPH]</fullName>
        <ecNumber evidence="6">1.7.1.3</ecNumber>
        <ecNumber evidence="5">1.8.3.1</ecNumber>
    </recommendedName>
</protein>
<dbReference type="PRINTS" id="PR00407">
    <property type="entry name" value="EUMOPTERIN"/>
</dbReference>
<dbReference type="Pfam" id="PF00173">
    <property type="entry name" value="Cyt-b5"/>
    <property type="match status" value="1"/>
</dbReference>
<dbReference type="GeneID" id="81353738"/>